<feature type="compositionally biased region" description="Acidic residues" evidence="1">
    <location>
        <begin position="1"/>
        <end position="14"/>
    </location>
</feature>
<accession>A0A7W9CXT6</accession>
<dbReference type="InterPro" id="IPR015309">
    <property type="entry name" value="Tscrpt_rep_TraM"/>
</dbReference>
<dbReference type="AlphaFoldDB" id="A0A7W9CXT6"/>
<sequence>MSECDASGEPEENEGASRYSSLTKTELEALAVSALLKHRSMLGADEAVYEEWLSASRDPTVSSDVLQTLQDEYFLRQKKAQDQQEELSEIIDALGYIPFISSEEEG</sequence>
<proteinExistence type="predicted"/>
<dbReference type="Pfam" id="PF09228">
    <property type="entry name" value="Prok-TraM"/>
    <property type="match status" value="1"/>
</dbReference>
<evidence type="ECO:0000313" key="3">
    <source>
        <dbReference type="Proteomes" id="UP000528824"/>
    </source>
</evidence>
<reference evidence="2 3" key="1">
    <citation type="submission" date="2020-08" db="EMBL/GenBank/DDBJ databases">
        <title>Genomic Encyclopedia of Type Strains, Phase IV (KMG-V): Genome sequencing to study the core and pangenomes of soil and plant-associated prokaryotes.</title>
        <authorList>
            <person name="Whitman W."/>
        </authorList>
    </citation>
    <scope>NUCLEOTIDE SEQUENCE [LARGE SCALE GENOMIC DNA]</scope>
    <source>
        <strain evidence="2 3">SEMIA 4034</strain>
    </source>
</reference>
<organism evidence="2 3">
    <name type="scientific">Rhizobium lentis</name>
    <dbReference type="NCBI Taxonomy" id="1138194"/>
    <lineage>
        <taxon>Bacteria</taxon>
        <taxon>Pseudomonadati</taxon>
        <taxon>Pseudomonadota</taxon>
        <taxon>Alphaproteobacteria</taxon>
        <taxon>Hyphomicrobiales</taxon>
        <taxon>Rhizobiaceae</taxon>
        <taxon>Rhizobium/Agrobacterium group</taxon>
        <taxon>Rhizobium</taxon>
    </lineage>
</organism>
<dbReference type="EMBL" id="JACHBC010000015">
    <property type="protein sequence ID" value="MBB5563877.1"/>
    <property type="molecule type" value="Genomic_DNA"/>
</dbReference>
<keyword evidence="3" id="KW-1185">Reference proteome</keyword>
<dbReference type="Proteomes" id="UP000528824">
    <property type="component" value="Unassembled WGS sequence"/>
</dbReference>
<name>A0A7W9CXT6_9HYPH</name>
<evidence type="ECO:0000313" key="2">
    <source>
        <dbReference type="EMBL" id="MBB5563877.1"/>
    </source>
</evidence>
<evidence type="ECO:0000256" key="1">
    <source>
        <dbReference type="SAM" id="MobiDB-lite"/>
    </source>
</evidence>
<dbReference type="Gene3D" id="1.10.287.160">
    <property type="entry name" value="HR1 repeat"/>
    <property type="match status" value="1"/>
</dbReference>
<comment type="caution">
    <text evidence="2">The sequence shown here is derived from an EMBL/GenBank/DDBJ whole genome shotgun (WGS) entry which is preliminary data.</text>
</comment>
<feature type="region of interest" description="Disordered" evidence="1">
    <location>
        <begin position="1"/>
        <end position="20"/>
    </location>
</feature>
<gene>
    <name evidence="2" type="ORF">GGI59_005579</name>
</gene>
<protein>
    <submittedName>
        <fullName evidence="2">Uncharacterized protein</fullName>
    </submittedName>
</protein>
<dbReference type="RefSeq" id="WP_183919327.1">
    <property type="nucleotide sequence ID" value="NZ_JACHBB010000014.1"/>
</dbReference>
<dbReference type="GO" id="GO:0045892">
    <property type="term" value="P:negative regulation of DNA-templated transcription"/>
    <property type="evidence" value="ECO:0007669"/>
    <property type="project" value="InterPro"/>
</dbReference>